<dbReference type="EMBL" id="GG704914">
    <property type="protein sequence ID" value="KJF60985.1"/>
    <property type="molecule type" value="Genomic_DNA"/>
</dbReference>
<sequence length="105" mass="11465">MLFVSRVKAAPVSGCEKPLVTVRFKNSAAMGKQNEDMEDVSGGGWERSPDLKLEPSLLLGLKMIQPEMASRPKSNIGQLTPNSAELKSRRSVLQSSLRDEPLLGK</sequence>
<feature type="region of interest" description="Disordered" evidence="1">
    <location>
        <begin position="69"/>
        <end position="105"/>
    </location>
</feature>
<proteinExistence type="predicted"/>
<accession>A0A0D8JUG2</accession>
<evidence type="ECO:0000313" key="3">
    <source>
        <dbReference type="Proteomes" id="UP000001261"/>
    </source>
</evidence>
<dbReference type="RefSeq" id="XP_012213834.1">
    <property type="nucleotide sequence ID" value="XM_012358411.1"/>
</dbReference>
<reference evidence="3" key="2">
    <citation type="journal article" date="2010" name="Genome Res.">
        <title>Population genomic sequencing of Coccidioides fungi reveals recent hybridization and transposon control.</title>
        <authorList>
            <person name="Neafsey D.E."/>
            <person name="Barker B.M."/>
            <person name="Sharpton T.J."/>
            <person name="Stajich J.E."/>
            <person name="Park D.J."/>
            <person name="Whiston E."/>
            <person name="Hung C.-Y."/>
            <person name="McMahan C."/>
            <person name="White J."/>
            <person name="Sykes S."/>
            <person name="Heiman D."/>
            <person name="Young S."/>
            <person name="Zeng Q."/>
            <person name="Abouelleil A."/>
            <person name="Aftuck L."/>
            <person name="Bessette D."/>
            <person name="Brown A."/>
            <person name="FitzGerald M."/>
            <person name="Lui A."/>
            <person name="Macdonald J.P."/>
            <person name="Priest M."/>
            <person name="Orbach M.J."/>
            <person name="Galgiani J.N."/>
            <person name="Kirkland T.N."/>
            <person name="Cole G.T."/>
            <person name="Birren B.W."/>
            <person name="Henn M.R."/>
            <person name="Taylor J.W."/>
            <person name="Rounsley S.D."/>
        </authorList>
    </citation>
    <scope>GENOME REANNOTATION</scope>
    <source>
        <strain evidence="3">RS</strain>
    </source>
</reference>
<protein>
    <submittedName>
        <fullName evidence="2">Uncharacterized protein</fullName>
    </submittedName>
</protein>
<dbReference type="KEGG" id="cim:CIMG_11324"/>
<dbReference type="InParanoid" id="A0A0D8JUG2"/>
<gene>
    <name evidence="2" type="ORF">CIMG_11324</name>
</gene>
<dbReference type="Proteomes" id="UP000001261">
    <property type="component" value="Unassembled WGS sequence"/>
</dbReference>
<dbReference type="AlphaFoldDB" id="A0A0D8JUG2"/>
<keyword evidence="3" id="KW-1185">Reference proteome</keyword>
<dbReference type="VEuPathDB" id="FungiDB:CIMG_11324"/>
<feature type="compositionally biased region" description="Polar residues" evidence="1">
    <location>
        <begin position="72"/>
        <end position="96"/>
    </location>
</feature>
<evidence type="ECO:0000256" key="1">
    <source>
        <dbReference type="SAM" id="MobiDB-lite"/>
    </source>
</evidence>
<dbReference type="GeneID" id="24163662"/>
<name>A0A0D8JUG2_COCIM</name>
<reference evidence="3" key="1">
    <citation type="journal article" date="2009" name="Genome Res.">
        <title>Comparative genomic analyses of the human fungal pathogens Coccidioides and their relatives.</title>
        <authorList>
            <person name="Sharpton T.J."/>
            <person name="Stajich J.E."/>
            <person name="Rounsley S.D."/>
            <person name="Gardner M.J."/>
            <person name="Wortman J.R."/>
            <person name="Jordar V.S."/>
            <person name="Maiti R."/>
            <person name="Kodira C.D."/>
            <person name="Neafsey D.E."/>
            <person name="Zeng Q."/>
            <person name="Hung C.-Y."/>
            <person name="McMahan C."/>
            <person name="Muszewska A."/>
            <person name="Grynberg M."/>
            <person name="Mandel M.A."/>
            <person name="Kellner E.M."/>
            <person name="Barker B.M."/>
            <person name="Galgiani J.N."/>
            <person name="Orbach M.J."/>
            <person name="Kirkland T.N."/>
            <person name="Cole G.T."/>
            <person name="Henn M.R."/>
            <person name="Birren B.W."/>
            <person name="Taylor J.W."/>
        </authorList>
    </citation>
    <scope>NUCLEOTIDE SEQUENCE [LARGE SCALE GENOMIC DNA]</scope>
    <source>
        <strain evidence="3">RS</strain>
    </source>
</reference>
<evidence type="ECO:0000313" key="2">
    <source>
        <dbReference type="EMBL" id="KJF60985.1"/>
    </source>
</evidence>
<organism evidence="2 3">
    <name type="scientific">Coccidioides immitis (strain RS)</name>
    <name type="common">Valley fever fungus</name>
    <dbReference type="NCBI Taxonomy" id="246410"/>
    <lineage>
        <taxon>Eukaryota</taxon>
        <taxon>Fungi</taxon>
        <taxon>Dikarya</taxon>
        <taxon>Ascomycota</taxon>
        <taxon>Pezizomycotina</taxon>
        <taxon>Eurotiomycetes</taxon>
        <taxon>Eurotiomycetidae</taxon>
        <taxon>Onygenales</taxon>
        <taxon>Onygenaceae</taxon>
        <taxon>Coccidioides</taxon>
    </lineage>
</organism>